<keyword evidence="4" id="KW-1185">Reference proteome</keyword>
<dbReference type="InterPro" id="IPR036291">
    <property type="entry name" value="NAD(P)-bd_dom_sf"/>
</dbReference>
<dbReference type="SUPFAM" id="SSF51735">
    <property type="entry name" value="NAD(P)-binding Rossmann-fold domains"/>
    <property type="match status" value="1"/>
</dbReference>
<dbReference type="Proteomes" id="UP000593892">
    <property type="component" value="Chromosome"/>
</dbReference>
<feature type="chain" id="PRO_5032370526" evidence="1">
    <location>
        <begin position="16"/>
        <end position="310"/>
    </location>
</feature>
<gene>
    <name evidence="3" type="ORF">IRI77_18905</name>
</gene>
<accession>A0A7S7NKT2</accession>
<dbReference type="AlphaFoldDB" id="A0A7S7NKT2"/>
<dbReference type="InterPro" id="IPR051317">
    <property type="entry name" value="Gfo/Idh/MocA_oxidoreduct"/>
</dbReference>
<dbReference type="EMBL" id="CP063849">
    <property type="protein sequence ID" value="QOY84929.1"/>
    <property type="molecule type" value="Genomic_DNA"/>
</dbReference>
<evidence type="ECO:0000256" key="1">
    <source>
        <dbReference type="SAM" id="SignalP"/>
    </source>
</evidence>
<reference evidence="3 4" key="1">
    <citation type="submission" date="2020-10" db="EMBL/GenBank/DDBJ databases">
        <title>Complete genome sequence of Paludibaculum fermentans P105T, a facultatively anaerobic acidobacterium capable of dissimilatory Fe(III) reduction.</title>
        <authorList>
            <person name="Dedysh S.N."/>
            <person name="Beletsky A.V."/>
            <person name="Kulichevskaya I.S."/>
            <person name="Mardanov A.V."/>
            <person name="Ravin N.V."/>
        </authorList>
    </citation>
    <scope>NUCLEOTIDE SEQUENCE [LARGE SCALE GENOMIC DNA]</scope>
    <source>
        <strain evidence="3 4">P105</strain>
    </source>
</reference>
<dbReference type="InterPro" id="IPR000683">
    <property type="entry name" value="Gfo/Idh/MocA-like_OxRdtase_N"/>
</dbReference>
<evidence type="ECO:0000259" key="2">
    <source>
        <dbReference type="Pfam" id="PF01408"/>
    </source>
</evidence>
<proteinExistence type="predicted"/>
<keyword evidence="1" id="KW-0732">Signal</keyword>
<dbReference type="Gene3D" id="3.40.50.720">
    <property type="entry name" value="NAD(P)-binding Rossmann-like Domain"/>
    <property type="match status" value="1"/>
</dbReference>
<dbReference type="KEGG" id="pfer:IRI77_18905"/>
<organism evidence="3 4">
    <name type="scientific">Paludibaculum fermentans</name>
    <dbReference type="NCBI Taxonomy" id="1473598"/>
    <lineage>
        <taxon>Bacteria</taxon>
        <taxon>Pseudomonadati</taxon>
        <taxon>Acidobacteriota</taxon>
        <taxon>Terriglobia</taxon>
        <taxon>Bryobacterales</taxon>
        <taxon>Bryobacteraceae</taxon>
        <taxon>Paludibaculum</taxon>
    </lineage>
</organism>
<evidence type="ECO:0000313" key="4">
    <source>
        <dbReference type="Proteomes" id="UP000593892"/>
    </source>
</evidence>
<dbReference type="GO" id="GO:0000166">
    <property type="term" value="F:nucleotide binding"/>
    <property type="evidence" value="ECO:0007669"/>
    <property type="project" value="InterPro"/>
</dbReference>
<dbReference type="PANTHER" id="PTHR43708:SF8">
    <property type="entry name" value="OXIDOREDUCTASE"/>
    <property type="match status" value="1"/>
</dbReference>
<dbReference type="PANTHER" id="PTHR43708">
    <property type="entry name" value="CONSERVED EXPRESSED OXIDOREDUCTASE (EUROFUNG)"/>
    <property type="match status" value="1"/>
</dbReference>
<sequence length="310" mass="34076">MRVFLFLLAATALPAADLRLGIVGTDTSHSVAFTALLNDPANKNHLAGARVVAAYKGGSPDIKESSGRLEKYAEELSTKYGVELTPDIPTLLTKVDAVLLESVDGRKHLEQFRQIVKAGKPVFIDKPLASTLFDAREIAKLAQENNVKWFSASVLRFSDVLPTLKLDGLNGVYAWGPGPLEEHHQLGLSWYGVHTVETLYTMLGRGCEEVTFTSSDDADVVTGKWRDGRIGTIRVIRPYSAFGVTAFSSKAIKTNEKDLYTGYQNLVKEIIQFFQTGKSPIDEQETLEMFAFMDAAQRSKDSGGTPTKLR</sequence>
<feature type="domain" description="Gfo/Idh/MocA-like oxidoreductase N-terminal" evidence="2">
    <location>
        <begin position="66"/>
        <end position="149"/>
    </location>
</feature>
<protein>
    <submittedName>
        <fullName evidence="3">Gfo/Idh/MocA family oxidoreductase</fullName>
    </submittedName>
</protein>
<name>A0A7S7NKT2_PALFE</name>
<dbReference type="RefSeq" id="WP_194446599.1">
    <property type="nucleotide sequence ID" value="NZ_CP063849.1"/>
</dbReference>
<feature type="signal peptide" evidence="1">
    <location>
        <begin position="1"/>
        <end position="15"/>
    </location>
</feature>
<evidence type="ECO:0000313" key="3">
    <source>
        <dbReference type="EMBL" id="QOY84929.1"/>
    </source>
</evidence>
<dbReference type="Pfam" id="PF01408">
    <property type="entry name" value="GFO_IDH_MocA"/>
    <property type="match status" value="1"/>
</dbReference>